<keyword evidence="2" id="KW-0564">Palmitate</keyword>
<dbReference type="Gene3D" id="1.20.1600.10">
    <property type="entry name" value="Outer membrane efflux proteins (OEP)"/>
    <property type="match status" value="1"/>
</dbReference>
<dbReference type="InterPro" id="IPR010131">
    <property type="entry name" value="MdtP/NodT-like"/>
</dbReference>
<dbReference type="PANTHER" id="PTHR30203:SF30">
    <property type="entry name" value="OUTER MEMBRANE PROTEIN-RELATED"/>
    <property type="match status" value="1"/>
</dbReference>
<evidence type="ECO:0000256" key="2">
    <source>
        <dbReference type="RuleBase" id="RU362097"/>
    </source>
</evidence>
<dbReference type="InterPro" id="IPR003423">
    <property type="entry name" value="OMP_efflux"/>
</dbReference>
<dbReference type="AlphaFoldDB" id="A0A2G4RG17"/>
<dbReference type="PANTHER" id="PTHR30203">
    <property type="entry name" value="OUTER MEMBRANE CATION EFFLUX PROTEIN"/>
    <property type="match status" value="1"/>
</dbReference>
<keyword evidence="2" id="KW-0449">Lipoprotein</keyword>
<name>A0A2G4RG17_9PROT</name>
<dbReference type="GO" id="GO:0015562">
    <property type="term" value="F:efflux transmembrane transporter activity"/>
    <property type="evidence" value="ECO:0007669"/>
    <property type="project" value="InterPro"/>
</dbReference>
<evidence type="ECO:0000313" key="3">
    <source>
        <dbReference type="EMBL" id="PHY94645.1"/>
    </source>
</evidence>
<dbReference type="Pfam" id="PF02321">
    <property type="entry name" value="OEP"/>
    <property type="match status" value="2"/>
</dbReference>
<dbReference type="GO" id="GO:0005886">
    <property type="term" value="C:plasma membrane"/>
    <property type="evidence" value="ECO:0007669"/>
    <property type="project" value="UniProtKB-SubCell"/>
</dbReference>
<accession>A0A2G4RG17</accession>
<evidence type="ECO:0000313" key="4">
    <source>
        <dbReference type="Proteomes" id="UP000228751"/>
    </source>
</evidence>
<comment type="subcellular location">
    <subcellularLocation>
        <location evidence="2">Cell membrane</location>
        <topology evidence="2">Lipid-anchor</topology>
    </subcellularLocation>
</comment>
<comment type="caution">
    <text evidence="3">The sequence shown here is derived from an EMBL/GenBank/DDBJ whole genome shotgun (WGS) entry which is preliminary data.</text>
</comment>
<gene>
    <name evidence="3" type="ORF">CSR02_05250</name>
</gene>
<dbReference type="Gene3D" id="2.20.200.10">
    <property type="entry name" value="Outer membrane efflux proteins (OEP)"/>
    <property type="match status" value="1"/>
</dbReference>
<dbReference type="NCBIfam" id="TIGR01845">
    <property type="entry name" value="outer_NodT"/>
    <property type="match status" value="1"/>
</dbReference>
<proteinExistence type="inferred from homology"/>
<protein>
    <submittedName>
        <fullName evidence="3">Secretion protein</fullName>
    </submittedName>
</protein>
<dbReference type="EMBL" id="PEBQ01000083">
    <property type="protein sequence ID" value="PHY94645.1"/>
    <property type="molecule type" value="Genomic_DNA"/>
</dbReference>
<keyword evidence="4" id="KW-1185">Reference proteome</keyword>
<keyword evidence="2" id="KW-1134">Transmembrane beta strand</keyword>
<dbReference type="SUPFAM" id="SSF56954">
    <property type="entry name" value="Outer membrane efflux proteins (OEP)"/>
    <property type="match status" value="1"/>
</dbReference>
<reference evidence="3 4" key="1">
    <citation type="submission" date="2017-10" db="EMBL/GenBank/DDBJ databases">
        <title>Genomic analysis of the genus Acetobacter.</title>
        <authorList>
            <person name="Kim K.H."/>
            <person name="Chun B.H."/>
            <person name="Son A.R."/>
            <person name="Jeon C.O."/>
        </authorList>
    </citation>
    <scope>NUCLEOTIDE SEQUENCE [LARGE SCALE GENOMIC DNA]</scope>
    <source>
        <strain evidence="3 4">LHT 2458</strain>
    </source>
</reference>
<organism evidence="3 4">
    <name type="scientific">Acetobacter pomorum</name>
    <dbReference type="NCBI Taxonomy" id="65959"/>
    <lineage>
        <taxon>Bacteria</taxon>
        <taxon>Pseudomonadati</taxon>
        <taxon>Pseudomonadota</taxon>
        <taxon>Alphaproteobacteria</taxon>
        <taxon>Acetobacterales</taxon>
        <taxon>Acetobacteraceae</taxon>
        <taxon>Acetobacter</taxon>
    </lineage>
</organism>
<keyword evidence="2" id="KW-0472">Membrane</keyword>
<dbReference type="Proteomes" id="UP000228751">
    <property type="component" value="Unassembled WGS sequence"/>
</dbReference>
<dbReference type="PROSITE" id="PS51257">
    <property type="entry name" value="PROKAR_LIPOPROTEIN"/>
    <property type="match status" value="1"/>
</dbReference>
<keyword evidence="2" id="KW-0812">Transmembrane</keyword>
<sequence length="482" mass="54632">MSIFDKTQKKRNLILFSVTFLQACSLQPKVSLPKITLPQTWQNTSLLQFDGKTQKDWWQNFKQPQLDNLVATGLQENIEINIAYEKLRASRIEKKIAYAANMPEINGSAGYSRNYTSTAGIGDVLRPLLGLDQAGAYLEPQGVSYSNFNTGMFASWELDLWGRYKLMRKAAKANQQAFQNDLNALSLSFEAEICRLYFLWVNLTHMAETEKKATDILKEIENINNASYQRGFISQTVLLEQNSQFHKVFIKYQELDNAAQEVRRTLSMLVYNRPDALSVNDQKFLPVDYRQITPPPLKIPSELVKVRPDIRAAEQRLHAAAAMVGIARADFYPRITFSGELSIDALTLTEFGWGARNTQFGPTLTLPIFEGGKIARQVELRQSEFKSAGLAYQQTVLNAWKEAEDALANYNMTRNQYDNAVLIAQNAQNNEQKVGASYRRGDLSKAEFLISQLTSLDAEIELLNIEQQLMNSYIRLYVVSGG</sequence>
<dbReference type="OrthoDB" id="9783100at2"/>
<comment type="similarity">
    <text evidence="1 2">Belongs to the outer membrane factor (OMF) (TC 1.B.17) family.</text>
</comment>
<evidence type="ECO:0000256" key="1">
    <source>
        <dbReference type="ARBA" id="ARBA00007613"/>
    </source>
</evidence>